<keyword evidence="3" id="KW-1185">Reference proteome</keyword>
<protein>
    <submittedName>
        <fullName evidence="2">Uncharacterized protein</fullName>
    </submittedName>
</protein>
<accession>A0A6A6PA85</accession>
<dbReference type="EMBL" id="MU001672">
    <property type="protein sequence ID" value="KAF2460816.1"/>
    <property type="molecule type" value="Genomic_DNA"/>
</dbReference>
<feature type="chain" id="PRO_5025563511" evidence="1">
    <location>
        <begin position="25"/>
        <end position="142"/>
    </location>
</feature>
<dbReference type="AlphaFoldDB" id="A0A6A6PA85"/>
<evidence type="ECO:0000313" key="3">
    <source>
        <dbReference type="Proteomes" id="UP000799766"/>
    </source>
</evidence>
<name>A0A6A6PA85_9PEZI</name>
<evidence type="ECO:0000313" key="2">
    <source>
        <dbReference type="EMBL" id="KAF2460816.1"/>
    </source>
</evidence>
<feature type="signal peptide" evidence="1">
    <location>
        <begin position="1"/>
        <end position="24"/>
    </location>
</feature>
<proteinExistence type="predicted"/>
<evidence type="ECO:0000256" key="1">
    <source>
        <dbReference type="SAM" id="SignalP"/>
    </source>
</evidence>
<reference evidence="2" key="1">
    <citation type="journal article" date="2020" name="Stud. Mycol.">
        <title>101 Dothideomycetes genomes: a test case for predicting lifestyles and emergence of pathogens.</title>
        <authorList>
            <person name="Haridas S."/>
            <person name="Albert R."/>
            <person name="Binder M."/>
            <person name="Bloem J."/>
            <person name="Labutti K."/>
            <person name="Salamov A."/>
            <person name="Andreopoulos B."/>
            <person name="Baker S."/>
            <person name="Barry K."/>
            <person name="Bills G."/>
            <person name="Bluhm B."/>
            <person name="Cannon C."/>
            <person name="Castanera R."/>
            <person name="Culley D."/>
            <person name="Daum C."/>
            <person name="Ezra D."/>
            <person name="Gonzalez J."/>
            <person name="Henrissat B."/>
            <person name="Kuo A."/>
            <person name="Liang C."/>
            <person name="Lipzen A."/>
            <person name="Lutzoni F."/>
            <person name="Magnuson J."/>
            <person name="Mondo S."/>
            <person name="Nolan M."/>
            <person name="Ohm R."/>
            <person name="Pangilinan J."/>
            <person name="Park H.-J."/>
            <person name="Ramirez L."/>
            <person name="Alfaro M."/>
            <person name="Sun H."/>
            <person name="Tritt A."/>
            <person name="Yoshinaga Y."/>
            <person name="Zwiers L.-H."/>
            <person name="Turgeon B."/>
            <person name="Goodwin S."/>
            <person name="Spatafora J."/>
            <person name="Crous P."/>
            <person name="Grigoriev I."/>
        </authorList>
    </citation>
    <scope>NUCLEOTIDE SEQUENCE</scope>
    <source>
        <strain evidence="2">ATCC 16933</strain>
    </source>
</reference>
<dbReference type="Proteomes" id="UP000799766">
    <property type="component" value="Unassembled WGS sequence"/>
</dbReference>
<sequence>MAVLSKVVATTAAILAILLAVAGATPIPSPNSRVDEDETRLISDLLKKDFPRFGIQGTWVDGPKISYEYLNDFIYNSIVDGIHDSKFILNIFERCLDQNPSLPHDIRRMLCDAAYKQSNAVEHMDLKRRNYVTMIEAMAAPG</sequence>
<organism evidence="2 3">
    <name type="scientific">Lineolata rhizophorae</name>
    <dbReference type="NCBI Taxonomy" id="578093"/>
    <lineage>
        <taxon>Eukaryota</taxon>
        <taxon>Fungi</taxon>
        <taxon>Dikarya</taxon>
        <taxon>Ascomycota</taxon>
        <taxon>Pezizomycotina</taxon>
        <taxon>Dothideomycetes</taxon>
        <taxon>Dothideomycetes incertae sedis</taxon>
        <taxon>Lineolatales</taxon>
        <taxon>Lineolataceae</taxon>
        <taxon>Lineolata</taxon>
    </lineage>
</organism>
<keyword evidence="1" id="KW-0732">Signal</keyword>
<gene>
    <name evidence="2" type="ORF">BDY21DRAFT_360869</name>
</gene>